<comment type="caution">
    <text evidence="2">The sequence shown here is derived from an EMBL/GenBank/DDBJ whole genome shotgun (WGS) entry which is preliminary data.</text>
</comment>
<gene>
    <name evidence="2" type="ORF">GIB67_029713</name>
</gene>
<protein>
    <submittedName>
        <fullName evidence="2">Uncharacterized protein</fullName>
    </submittedName>
</protein>
<keyword evidence="3" id="KW-1185">Reference proteome</keyword>
<proteinExistence type="inferred from homology"/>
<evidence type="ECO:0000313" key="3">
    <source>
        <dbReference type="Proteomes" id="UP000541444"/>
    </source>
</evidence>
<accession>A0A7J7LM28</accession>
<dbReference type="GO" id="GO:0016747">
    <property type="term" value="F:acyltransferase activity, transferring groups other than amino-acyl groups"/>
    <property type="evidence" value="ECO:0007669"/>
    <property type="project" value="TreeGrafter"/>
</dbReference>
<name>A0A7J7LM28_9MAGN</name>
<sequence length="432" mass="48005">MVSTNVSETPVYGLRFSSVVPAQVTGDLVHELTNMDLAMKLHYLRGVYFFKSNAVQGLTTHNFKEPMFKWLELYYQISGRIRRSETGRPFVKCNDGGVRIIEAKCNVSIEEWLEMEDESDLNKSLVSGQVLGFDLAYSPLVLIQFTSFKCGGISVGLSWAHVLGDAFSATKFINLWSQILAGVQPPKSLNLSAQPTTEESKILVTSPLSLKQVKHAGDHWKFTNTCKMRSFTFQITAKQLNNLHSSKQIPTFEALSSVIWQSVAKIREGSEPRMVTVVKNGSGSGENWVLSNNQIVSVVRADFSIVEADPSKLAELINKEAVDEKIQIEEIVEKKERVSDVILYGGNLTFVDLQDVELYGLKIQGYKPVFANYTIDSIGDEGVVIVLPGQEEAEEKGARGKTVTVIVPENEVSALKCELRKNGAMPEKIIYN</sequence>
<dbReference type="InterPro" id="IPR050317">
    <property type="entry name" value="Plant_Fungal_Acyltransferase"/>
</dbReference>
<evidence type="ECO:0000256" key="1">
    <source>
        <dbReference type="ARBA" id="ARBA00009861"/>
    </source>
</evidence>
<evidence type="ECO:0000313" key="2">
    <source>
        <dbReference type="EMBL" id="KAF6143544.1"/>
    </source>
</evidence>
<comment type="similarity">
    <text evidence="1">Belongs to the plant acyltransferase family.</text>
</comment>
<dbReference type="AlphaFoldDB" id="A0A7J7LM28"/>
<reference evidence="2 3" key="1">
    <citation type="journal article" date="2020" name="IScience">
        <title>Genome Sequencing of the Endangered Kingdonia uniflora (Circaeasteraceae, Ranunculales) Reveals Potential Mechanisms of Evolutionary Specialization.</title>
        <authorList>
            <person name="Sun Y."/>
            <person name="Deng T."/>
            <person name="Zhang A."/>
            <person name="Moore M.J."/>
            <person name="Landis J.B."/>
            <person name="Lin N."/>
            <person name="Zhang H."/>
            <person name="Zhang X."/>
            <person name="Huang J."/>
            <person name="Zhang X."/>
            <person name="Sun H."/>
            <person name="Wang H."/>
        </authorList>
    </citation>
    <scope>NUCLEOTIDE SEQUENCE [LARGE SCALE GENOMIC DNA]</scope>
    <source>
        <strain evidence="2">TB1705</strain>
        <tissue evidence="2">Leaf</tissue>
    </source>
</reference>
<organism evidence="2 3">
    <name type="scientific">Kingdonia uniflora</name>
    <dbReference type="NCBI Taxonomy" id="39325"/>
    <lineage>
        <taxon>Eukaryota</taxon>
        <taxon>Viridiplantae</taxon>
        <taxon>Streptophyta</taxon>
        <taxon>Embryophyta</taxon>
        <taxon>Tracheophyta</taxon>
        <taxon>Spermatophyta</taxon>
        <taxon>Magnoliopsida</taxon>
        <taxon>Ranunculales</taxon>
        <taxon>Circaeasteraceae</taxon>
        <taxon>Kingdonia</taxon>
    </lineage>
</organism>
<dbReference type="Gene3D" id="3.30.559.10">
    <property type="entry name" value="Chloramphenicol acetyltransferase-like domain"/>
    <property type="match status" value="2"/>
</dbReference>
<dbReference type="EMBL" id="JACGCM010002205">
    <property type="protein sequence ID" value="KAF6143544.1"/>
    <property type="molecule type" value="Genomic_DNA"/>
</dbReference>
<dbReference type="Proteomes" id="UP000541444">
    <property type="component" value="Unassembled WGS sequence"/>
</dbReference>
<dbReference type="PANTHER" id="PTHR31642:SF115">
    <property type="entry name" value="PROTEIN ECERIFERUM 26-LIKE"/>
    <property type="match status" value="1"/>
</dbReference>
<dbReference type="PANTHER" id="PTHR31642">
    <property type="entry name" value="TRICHOTHECENE 3-O-ACETYLTRANSFERASE"/>
    <property type="match status" value="1"/>
</dbReference>
<dbReference type="OrthoDB" id="1862401at2759"/>
<dbReference type="Pfam" id="PF02458">
    <property type="entry name" value="Transferase"/>
    <property type="match status" value="1"/>
</dbReference>
<dbReference type="InterPro" id="IPR023213">
    <property type="entry name" value="CAT-like_dom_sf"/>
</dbReference>